<comment type="similarity">
    <text evidence="2 11">Belongs to the FGGY kinase family.</text>
</comment>
<sequence>MPVLAIDAGTTGVTALVVDEQGAVLARGYREFAQLFPRPGWVEHEPDDIWTATVAACREALAGSDAQPTCVGITDQRETAVVWDRRTLHAPRPAIVWQDRRTTGICDRLRGDGVEDRVAALTGLRLDPYFTGTKFAWLAQHEPRLWAGVREGSLVLGTVDSYVIARLTAGAAHVTDATNASRTLLFDLEKGAWSAELCDLFDVPRSALPEVVPSSGVVGTTDPDAFLGLSLPIAGIAGDQQAALFGQACYSPGDSKCTYGTGSFVLTNTGTTPVRSGAGLLTTVAWDLGDGLVYALEGAIFVTGAAVQWLRDGLGLIDSAAEIEGLARTVPDSGDVVFVPALTGMGAPHWDPHARGALLGITRGTTRAHIARATLEAIAFEVRDVVDVMVDEAGLSVPELSADGGASANDLLLQLQADQLGAPVRRPKVTETTALGAAFLAGLGTGVWSSTDELAQTWALDRRFEPTAGARDDGRHDRWRGALPRAGGWTG</sequence>
<name>A0A6L9VXM6_9ACTN</name>
<keyword evidence="7" id="KW-0319">Glycerol metabolism</keyword>
<dbReference type="PANTHER" id="PTHR10196">
    <property type="entry name" value="SUGAR KINASE"/>
    <property type="match status" value="1"/>
</dbReference>
<reference evidence="15 16" key="1">
    <citation type="submission" date="2019-12" db="EMBL/GenBank/DDBJ databases">
        <title>the WGS of Blastococcus saxobsidens 67B17.</title>
        <authorList>
            <person name="Jiang Z."/>
        </authorList>
    </citation>
    <scope>NUCLEOTIDE SEQUENCE [LARGE SCALE GENOMIC DNA]</scope>
    <source>
        <strain evidence="15 16">67B17</strain>
    </source>
</reference>
<dbReference type="NCBIfam" id="TIGR01311">
    <property type="entry name" value="glycerol_kin"/>
    <property type="match status" value="1"/>
</dbReference>
<protein>
    <recommendedName>
        <fullName evidence="3">glycerol kinase</fullName>
        <ecNumber evidence="3">2.7.1.30</ecNumber>
    </recommendedName>
    <alternativeName>
        <fullName evidence="9">ATP:glycerol 3-phosphotransferase</fullName>
    </alternativeName>
</protein>
<dbReference type="InterPro" id="IPR018483">
    <property type="entry name" value="Carb_kinase_FGGY_CS"/>
</dbReference>
<dbReference type="GO" id="GO:0006072">
    <property type="term" value="P:glycerol-3-phosphate metabolic process"/>
    <property type="evidence" value="ECO:0007669"/>
    <property type="project" value="InterPro"/>
</dbReference>
<dbReference type="PANTHER" id="PTHR10196:SF69">
    <property type="entry name" value="GLYCEROL KINASE"/>
    <property type="match status" value="1"/>
</dbReference>
<evidence type="ECO:0000259" key="14">
    <source>
        <dbReference type="Pfam" id="PF02782"/>
    </source>
</evidence>
<feature type="domain" description="Carbohydrate kinase FGGY N-terminal" evidence="13">
    <location>
        <begin position="3"/>
        <end position="246"/>
    </location>
</feature>
<dbReference type="InterPro" id="IPR018484">
    <property type="entry name" value="FGGY_N"/>
</dbReference>
<evidence type="ECO:0000256" key="9">
    <source>
        <dbReference type="ARBA" id="ARBA00043149"/>
    </source>
</evidence>
<evidence type="ECO:0000256" key="3">
    <source>
        <dbReference type="ARBA" id="ARBA00012099"/>
    </source>
</evidence>
<keyword evidence="6 11" id="KW-0418">Kinase</keyword>
<feature type="domain" description="Carbohydrate kinase FGGY C-terminal" evidence="14">
    <location>
        <begin position="256"/>
        <end position="442"/>
    </location>
</feature>
<evidence type="ECO:0000313" key="16">
    <source>
        <dbReference type="Proteomes" id="UP000479241"/>
    </source>
</evidence>
<evidence type="ECO:0000256" key="10">
    <source>
        <dbReference type="ARBA" id="ARBA00052101"/>
    </source>
</evidence>
<evidence type="ECO:0000313" key="15">
    <source>
        <dbReference type="EMBL" id="NEK84525.1"/>
    </source>
</evidence>
<dbReference type="EC" id="2.7.1.30" evidence="3"/>
<keyword evidence="4 11" id="KW-0808">Transferase</keyword>
<evidence type="ECO:0000259" key="13">
    <source>
        <dbReference type="Pfam" id="PF00370"/>
    </source>
</evidence>
<evidence type="ECO:0000256" key="1">
    <source>
        <dbReference type="ARBA" id="ARBA00005190"/>
    </source>
</evidence>
<dbReference type="PIRSF" id="PIRSF000538">
    <property type="entry name" value="GlpK"/>
    <property type="match status" value="1"/>
</dbReference>
<comment type="pathway">
    <text evidence="1">Polyol metabolism; glycerol degradation via glycerol kinase pathway; sn-glycerol 3-phosphate from glycerol: step 1/1.</text>
</comment>
<dbReference type="RefSeq" id="WP_163201931.1">
    <property type="nucleotide sequence ID" value="NZ_JAAGWG010000002.1"/>
</dbReference>
<dbReference type="GO" id="GO:0019563">
    <property type="term" value="P:glycerol catabolic process"/>
    <property type="evidence" value="ECO:0007669"/>
    <property type="project" value="TreeGrafter"/>
</dbReference>
<evidence type="ECO:0000256" key="5">
    <source>
        <dbReference type="ARBA" id="ARBA00022741"/>
    </source>
</evidence>
<feature type="region of interest" description="Disordered" evidence="12">
    <location>
        <begin position="467"/>
        <end position="491"/>
    </location>
</feature>
<dbReference type="InterPro" id="IPR043129">
    <property type="entry name" value="ATPase_NBD"/>
</dbReference>
<dbReference type="GO" id="GO:0005524">
    <property type="term" value="F:ATP binding"/>
    <property type="evidence" value="ECO:0007669"/>
    <property type="project" value="UniProtKB-KW"/>
</dbReference>
<comment type="catalytic activity">
    <reaction evidence="10">
        <text>glycerol + ATP = sn-glycerol 3-phosphate + ADP + H(+)</text>
        <dbReference type="Rhea" id="RHEA:21644"/>
        <dbReference type="ChEBI" id="CHEBI:15378"/>
        <dbReference type="ChEBI" id="CHEBI:17754"/>
        <dbReference type="ChEBI" id="CHEBI:30616"/>
        <dbReference type="ChEBI" id="CHEBI:57597"/>
        <dbReference type="ChEBI" id="CHEBI:456216"/>
        <dbReference type="EC" id="2.7.1.30"/>
    </reaction>
</comment>
<evidence type="ECO:0000256" key="12">
    <source>
        <dbReference type="SAM" id="MobiDB-lite"/>
    </source>
</evidence>
<dbReference type="CDD" id="cd07786">
    <property type="entry name" value="FGGY_EcGK_like"/>
    <property type="match status" value="1"/>
</dbReference>
<keyword evidence="8" id="KW-0067">ATP-binding</keyword>
<dbReference type="SUPFAM" id="SSF53067">
    <property type="entry name" value="Actin-like ATPase domain"/>
    <property type="match status" value="2"/>
</dbReference>
<evidence type="ECO:0000256" key="4">
    <source>
        <dbReference type="ARBA" id="ARBA00022679"/>
    </source>
</evidence>
<dbReference type="EMBL" id="JAAGWG010000002">
    <property type="protein sequence ID" value="NEK84525.1"/>
    <property type="molecule type" value="Genomic_DNA"/>
</dbReference>
<evidence type="ECO:0000256" key="7">
    <source>
        <dbReference type="ARBA" id="ARBA00022798"/>
    </source>
</evidence>
<dbReference type="FunFam" id="3.30.420.40:FF:000007">
    <property type="entry name" value="Glycerol kinase"/>
    <property type="match status" value="1"/>
</dbReference>
<gene>
    <name evidence="15" type="primary">glpK</name>
    <name evidence="15" type="ORF">GCU60_01930</name>
</gene>
<evidence type="ECO:0000256" key="2">
    <source>
        <dbReference type="ARBA" id="ARBA00009156"/>
    </source>
</evidence>
<accession>A0A6L9VXM6</accession>
<dbReference type="GO" id="GO:0005829">
    <property type="term" value="C:cytosol"/>
    <property type="evidence" value="ECO:0007669"/>
    <property type="project" value="TreeGrafter"/>
</dbReference>
<dbReference type="GO" id="GO:0004370">
    <property type="term" value="F:glycerol kinase activity"/>
    <property type="evidence" value="ECO:0007669"/>
    <property type="project" value="UniProtKB-EC"/>
</dbReference>
<evidence type="ECO:0000256" key="8">
    <source>
        <dbReference type="ARBA" id="ARBA00022840"/>
    </source>
</evidence>
<dbReference type="Pfam" id="PF02782">
    <property type="entry name" value="FGGY_C"/>
    <property type="match status" value="1"/>
</dbReference>
<dbReference type="AlphaFoldDB" id="A0A6L9VXM6"/>
<dbReference type="Pfam" id="PF00370">
    <property type="entry name" value="FGGY_N"/>
    <property type="match status" value="1"/>
</dbReference>
<evidence type="ECO:0000256" key="11">
    <source>
        <dbReference type="RuleBase" id="RU003733"/>
    </source>
</evidence>
<dbReference type="PROSITE" id="PS00445">
    <property type="entry name" value="FGGY_KINASES_2"/>
    <property type="match status" value="1"/>
</dbReference>
<dbReference type="Proteomes" id="UP000479241">
    <property type="component" value="Unassembled WGS sequence"/>
</dbReference>
<dbReference type="PROSITE" id="PS00933">
    <property type="entry name" value="FGGY_KINASES_1"/>
    <property type="match status" value="1"/>
</dbReference>
<keyword evidence="5" id="KW-0547">Nucleotide-binding</keyword>
<dbReference type="Gene3D" id="3.30.420.40">
    <property type="match status" value="2"/>
</dbReference>
<dbReference type="InterPro" id="IPR018485">
    <property type="entry name" value="FGGY_C"/>
</dbReference>
<evidence type="ECO:0000256" key="6">
    <source>
        <dbReference type="ARBA" id="ARBA00022777"/>
    </source>
</evidence>
<dbReference type="NCBIfam" id="NF000756">
    <property type="entry name" value="PRK00047.1"/>
    <property type="match status" value="1"/>
</dbReference>
<dbReference type="InterPro" id="IPR000577">
    <property type="entry name" value="Carb_kinase_FGGY"/>
</dbReference>
<feature type="compositionally biased region" description="Basic and acidic residues" evidence="12">
    <location>
        <begin position="467"/>
        <end position="480"/>
    </location>
</feature>
<comment type="caution">
    <text evidence="15">The sequence shown here is derived from an EMBL/GenBank/DDBJ whole genome shotgun (WGS) entry which is preliminary data.</text>
</comment>
<dbReference type="InterPro" id="IPR005999">
    <property type="entry name" value="Glycerol_kin"/>
</dbReference>
<organism evidence="15 16">
    <name type="scientific">Blastococcus saxobsidens</name>
    <dbReference type="NCBI Taxonomy" id="138336"/>
    <lineage>
        <taxon>Bacteria</taxon>
        <taxon>Bacillati</taxon>
        <taxon>Actinomycetota</taxon>
        <taxon>Actinomycetes</taxon>
        <taxon>Geodermatophilales</taxon>
        <taxon>Geodermatophilaceae</taxon>
        <taxon>Blastococcus</taxon>
    </lineage>
</organism>
<proteinExistence type="inferred from homology"/>